<dbReference type="InterPro" id="IPR038464">
    <property type="entry name" value="Ribosomal_eL38_sf"/>
</dbReference>
<evidence type="ECO:0000256" key="3">
    <source>
        <dbReference type="ARBA" id="ARBA00023274"/>
    </source>
</evidence>
<dbReference type="KEGG" id="dpe:6602983"/>
<sequence>MPREIKEVQDFLIKSRRSDARAVKIKKNPTNTKFNISCSRFLYTLVVQDKEKADKIKQSSRSGLQVKEVK</sequence>
<organism evidence="8">
    <name type="scientific">Drosophila persimilis</name>
    <name type="common">Fruit fly</name>
    <dbReference type="NCBI Taxonomy" id="7234"/>
    <lineage>
        <taxon>Eukaryota</taxon>
        <taxon>Metazoa</taxon>
        <taxon>Ecdysozoa</taxon>
        <taxon>Arthropoda</taxon>
        <taxon>Hexapoda</taxon>
        <taxon>Insecta</taxon>
        <taxon>Pterygota</taxon>
        <taxon>Neoptera</taxon>
        <taxon>Endopterygota</taxon>
        <taxon>Diptera</taxon>
        <taxon>Brachycera</taxon>
        <taxon>Muscomorpha</taxon>
        <taxon>Ephydroidea</taxon>
        <taxon>Drosophilidae</taxon>
        <taxon>Drosophila</taxon>
        <taxon>Sophophora</taxon>
    </lineage>
</organism>
<evidence type="ECO:0000256" key="6">
    <source>
        <dbReference type="RuleBase" id="RU003445"/>
    </source>
</evidence>
<protein>
    <recommendedName>
        <fullName evidence="4">Large ribosomal subunit protein eL38</fullName>
    </recommendedName>
    <alternativeName>
        <fullName evidence="5">60S ribosomal protein L38</fullName>
    </alternativeName>
</protein>
<dbReference type="Pfam" id="PF01781">
    <property type="entry name" value="Ribosomal_L38e"/>
    <property type="match status" value="1"/>
</dbReference>
<dbReference type="InterPro" id="IPR002675">
    <property type="entry name" value="Ribosomal_eL38"/>
</dbReference>
<dbReference type="PANTHER" id="PTHR10965">
    <property type="entry name" value="60S RIBOSOMAL PROTEIN L38"/>
    <property type="match status" value="1"/>
</dbReference>
<evidence type="ECO:0000313" key="7">
    <source>
        <dbReference type="EMBL" id="EDW37751.1"/>
    </source>
</evidence>
<evidence type="ECO:0000256" key="4">
    <source>
        <dbReference type="ARBA" id="ARBA00035235"/>
    </source>
</evidence>
<dbReference type="GO" id="GO:0003735">
    <property type="term" value="F:structural constituent of ribosome"/>
    <property type="evidence" value="ECO:0007669"/>
    <property type="project" value="InterPro"/>
</dbReference>
<evidence type="ECO:0000313" key="8">
    <source>
        <dbReference type="Proteomes" id="UP000008744"/>
    </source>
</evidence>
<dbReference type="STRING" id="7234.B4HAW5"/>
<dbReference type="GO" id="GO:0022625">
    <property type="term" value="C:cytosolic large ribosomal subunit"/>
    <property type="evidence" value="ECO:0007669"/>
    <property type="project" value="TreeGrafter"/>
</dbReference>
<accession>B4HAW5</accession>
<evidence type="ECO:0000256" key="5">
    <source>
        <dbReference type="ARBA" id="ARBA00035338"/>
    </source>
</evidence>
<keyword evidence="8" id="KW-1185">Reference proteome</keyword>
<dbReference type="GO" id="GO:0006412">
    <property type="term" value="P:translation"/>
    <property type="evidence" value="ECO:0007669"/>
    <property type="project" value="InterPro"/>
</dbReference>
<dbReference type="OMA" id="RCHRFIY"/>
<dbReference type="FunFam" id="3.30.720.90:FF:000001">
    <property type="entry name" value="60S ribosomal protein L38"/>
    <property type="match status" value="1"/>
</dbReference>
<dbReference type="HOGENOM" id="CLU_152057_2_0_1"/>
<dbReference type="Gene3D" id="3.30.720.90">
    <property type="match status" value="1"/>
</dbReference>
<proteinExistence type="inferred from homology"/>
<keyword evidence="3 6" id="KW-0687">Ribonucleoprotein</keyword>
<dbReference type="Proteomes" id="UP000008744">
    <property type="component" value="Unassembled WGS sequence"/>
</dbReference>
<dbReference type="OrthoDB" id="10250488at2759"/>
<dbReference type="PANTHER" id="PTHR10965:SF0">
    <property type="entry name" value="LARGE RIBOSOMAL SUBUNIT PROTEIN EL38"/>
    <property type="match status" value="1"/>
</dbReference>
<dbReference type="PhylomeDB" id="B4HAW5"/>
<dbReference type="AlphaFoldDB" id="B4HAW5"/>
<name>B4HAW5_DROPE</name>
<evidence type="ECO:0000256" key="2">
    <source>
        <dbReference type="ARBA" id="ARBA00022980"/>
    </source>
</evidence>
<dbReference type="GO" id="GO:0022618">
    <property type="term" value="P:protein-RNA complex assembly"/>
    <property type="evidence" value="ECO:0007669"/>
    <property type="project" value="TreeGrafter"/>
</dbReference>
<gene>
    <name evidence="7" type="primary">Dper\GL16652</name>
    <name evidence="7" type="ORF">Dper_GL16652</name>
</gene>
<evidence type="ECO:0000256" key="1">
    <source>
        <dbReference type="ARBA" id="ARBA00007803"/>
    </source>
</evidence>
<dbReference type="SMR" id="B4HAW5"/>
<reference evidence="7 8" key="1">
    <citation type="journal article" date="2007" name="Nature">
        <title>Evolution of genes and genomes on the Drosophila phylogeny.</title>
        <authorList>
            <consortium name="Drosophila 12 Genomes Consortium"/>
            <person name="Clark A.G."/>
            <person name="Eisen M.B."/>
            <person name="Smith D.R."/>
            <person name="Bergman C.M."/>
            <person name="Oliver B."/>
            <person name="Markow T.A."/>
            <person name="Kaufman T.C."/>
            <person name="Kellis M."/>
            <person name="Gelbart W."/>
            <person name="Iyer V.N."/>
            <person name="Pollard D.A."/>
            <person name="Sackton T.B."/>
            <person name="Larracuente A.M."/>
            <person name="Singh N.D."/>
            <person name="Abad J.P."/>
            <person name="Abt D.N."/>
            <person name="Adryan B."/>
            <person name="Aguade M."/>
            <person name="Akashi H."/>
            <person name="Anderson W.W."/>
            <person name="Aquadro C.F."/>
            <person name="Ardell D.H."/>
            <person name="Arguello R."/>
            <person name="Artieri C.G."/>
            <person name="Barbash D.A."/>
            <person name="Barker D."/>
            <person name="Barsanti P."/>
            <person name="Batterham P."/>
            <person name="Batzoglou S."/>
            <person name="Begun D."/>
            <person name="Bhutkar A."/>
            <person name="Blanco E."/>
            <person name="Bosak S.A."/>
            <person name="Bradley R.K."/>
            <person name="Brand A.D."/>
            <person name="Brent M.R."/>
            <person name="Brooks A.N."/>
            <person name="Brown R.H."/>
            <person name="Butlin R.K."/>
            <person name="Caggese C."/>
            <person name="Calvi B.R."/>
            <person name="Bernardo de Carvalho A."/>
            <person name="Caspi A."/>
            <person name="Castrezana S."/>
            <person name="Celniker S.E."/>
            <person name="Chang J.L."/>
            <person name="Chapple C."/>
            <person name="Chatterji S."/>
            <person name="Chinwalla A."/>
            <person name="Civetta A."/>
            <person name="Clifton S.W."/>
            <person name="Comeron J.M."/>
            <person name="Costello J.C."/>
            <person name="Coyne J.A."/>
            <person name="Daub J."/>
            <person name="David R.G."/>
            <person name="Delcher A.L."/>
            <person name="Delehaunty K."/>
            <person name="Do C.B."/>
            <person name="Ebling H."/>
            <person name="Edwards K."/>
            <person name="Eickbush T."/>
            <person name="Evans J.D."/>
            <person name="Filipski A."/>
            <person name="Findeiss S."/>
            <person name="Freyhult E."/>
            <person name="Fulton L."/>
            <person name="Fulton R."/>
            <person name="Garcia A.C."/>
            <person name="Gardiner A."/>
            <person name="Garfield D.A."/>
            <person name="Garvin B.E."/>
            <person name="Gibson G."/>
            <person name="Gilbert D."/>
            <person name="Gnerre S."/>
            <person name="Godfrey J."/>
            <person name="Good R."/>
            <person name="Gotea V."/>
            <person name="Gravely B."/>
            <person name="Greenberg A.J."/>
            <person name="Griffiths-Jones S."/>
            <person name="Gross S."/>
            <person name="Guigo R."/>
            <person name="Gustafson E.A."/>
            <person name="Haerty W."/>
            <person name="Hahn M.W."/>
            <person name="Halligan D.L."/>
            <person name="Halpern A.L."/>
            <person name="Halter G.M."/>
            <person name="Han M.V."/>
            <person name="Heger A."/>
            <person name="Hillier L."/>
            <person name="Hinrichs A.S."/>
            <person name="Holmes I."/>
            <person name="Hoskins R.A."/>
            <person name="Hubisz M.J."/>
            <person name="Hultmark D."/>
            <person name="Huntley M.A."/>
            <person name="Jaffe D.B."/>
            <person name="Jagadeeshan S."/>
            <person name="Jeck W.R."/>
            <person name="Johnson J."/>
            <person name="Jones C.D."/>
            <person name="Jordan W.C."/>
            <person name="Karpen G.H."/>
            <person name="Kataoka E."/>
            <person name="Keightley P.D."/>
            <person name="Kheradpour P."/>
            <person name="Kirkness E.F."/>
            <person name="Koerich L.B."/>
            <person name="Kristiansen K."/>
            <person name="Kudrna D."/>
            <person name="Kulathinal R.J."/>
            <person name="Kumar S."/>
            <person name="Kwok R."/>
            <person name="Lander E."/>
            <person name="Langley C.H."/>
            <person name="Lapoint R."/>
            <person name="Lazzaro B.P."/>
            <person name="Lee S.J."/>
            <person name="Levesque L."/>
            <person name="Li R."/>
            <person name="Lin C.F."/>
            <person name="Lin M.F."/>
            <person name="Lindblad-Toh K."/>
            <person name="Llopart A."/>
            <person name="Long M."/>
            <person name="Low L."/>
            <person name="Lozovsky E."/>
            <person name="Lu J."/>
            <person name="Luo M."/>
            <person name="Machado C.A."/>
            <person name="Makalowski W."/>
            <person name="Marzo M."/>
            <person name="Matsuda M."/>
            <person name="Matzkin L."/>
            <person name="McAllister B."/>
            <person name="McBride C.S."/>
            <person name="McKernan B."/>
            <person name="McKernan K."/>
            <person name="Mendez-Lago M."/>
            <person name="Minx P."/>
            <person name="Mollenhauer M.U."/>
            <person name="Montooth K."/>
            <person name="Mount S.M."/>
            <person name="Mu X."/>
            <person name="Myers E."/>
            <person name="Negre B."/>
            <person name="Newfeld S."/>
            <person name="Nielsen R."/>
            <person name="Noor M.A."/>
            <person name="O'Grady P."/>
            <person name="Pachter L."/>
            <person name="Papaceit M."/>
            <person name="Parisi M.J."/>
            <person name="Parisi M."/>
            <person name="Parts L."/>
            <person name="Pedersen J.S."/>
            <person name="Pesole G."/>
            <person name="Phillippy A.M."/>
            <person name="Ponting C.P."/>
            <person name="Pop M."/>
            <person name="Porcelli D."/>
            <person name="Powell J.R."/>
            <person name="Prohaska S."/>
            <person name="Pruitt K."/>
            <person name="Puig M."/>
            <person name="Quesneville H."/>
            <person name="Ram K.R."/>
            <person name="Rand D."/>
            <person name="Rasmussen M.D."/>
            <person name="Reed L.K."/>
            <person name="Reenan R."/>
            <person name="Reily A."/>
            <person name="Remington K.A."/>
            <person name="Rieger T.T."/>
            <person name="Ritchie M.G."/>
            <person name="Robin C."/>
            <person name="Rogers Y.H."/>
            <person name="Rohde C."/>
            <person name="Rozas J."/>
            <person name="Rubenfield M.J."/>
            <person name="Ruiz A."/>
            <person name="Russo S."/>
            <person name="Salzberg S.L."/>
            <person name="Sanchez-Gracia A."/>
            <person name="Saranga D.J."/>
            <person name="Sato H."/>
            <person name="Schaeffer S.W."/>
            <person name="Schatz M.C."/>
            <person name="Schlenke T."/>
            <person name="Schwartz R."/>
            <person name="Segarra C."/>
            <person name="Singh R.S."/>
            <person name="Sirot L."/>
            <person name="Sirota M."/>
            <person name="Sisneros N.B."/>
            <person name="Smith C.D."/>
            <person name="Smith T.F."/>
            <person name="Spieth J."/>
            <person name="Stage D.E."/>
            <person name="Stark A."/>
            <person name="Stephan W."/>
            <person name="Strausberg R.L."/>
            <person name="Strempel S."/>
            <person name="Sturgill D."/>
            <person name="Sutton G."/>
            <person name="Sutton G.G."/>
            <person name="Tao W."/>
            <person name="Teichmann S."/>
            <person name="Tobari Y.N."/>
            <person name="Tomimura Y."/>
            <person name="Tsolas J.M."/>
            <person name="Valente V.L."/>
            <person name="Venter E."/>
            <person name="Venter J.C."/>
            <person name="Vicario S."/>
            <person name="Vieira F.G."/>
            <person name="Vilella A.J."/>
            <person name="Villasante A."/>
            <person name="Walenz B."/>
            <person name="Wang J."/>
            <person name="Wasserman M."/>
            <person name="Watts T."/>
            <person name="Wilson D."/>
            <person name="Wilson R.K."/>
            <person name="Wing R.A."/>
            <person name="Wolfner M.F."/>
            <person name="Wong A."/>
            <person name="Wong G.K."/>
            <person name="Wu C.I."/>
            <person name="Wu G."/>
            <person name="Yamamoto D."/>
            <person name="Yang H.P."/>
            <person name="Yang S.P."/>
            <person name="Yorke J.A."/>
            <person name="Yoshida K."/>
            <person name="Zdobnov E."/>
            <person name="Zhang P."/>
            <person name="Zhang Y."/>
            <person name="Zimin A.V."/>
            <person name="Baldwin J."/>
            <person name="Abdouelleil A."/>
            <person name="Abdulkadir J."/>
            <person name="Abebe A."/>
            <person name="Abera B."/>
            <person name="Abreu J."/>
            <person name="Acer S.C."/>
            <person name="Aftuck L."/>
            <person name="Alexander A."/>
            <person name="An P."/>
            <person name="Anderson E."/>
            <person name="Anderson S."/>
            <person name="Arachi H."/>
            <person name="Azer M."/>
            <person name="Bachantsang P."/>
            <person name="Barry A."/>
            <person name="Bayul T."/>
            <person name="Berlin A."/>
            <person name="Bessette D."/>
            <person name="Bloom T."/>
            <person name="Blye J."/>
            <person name="Boguslavskiy L."/>
            <person name="Bonnet C."/>
            <person name="Boukhgalter B."/>
            <person name="Bourzgui I."/>
            <person name="Brown A."/>
            <person name="Cahill P."/>
            <person name="Channer S."/>
            <person name="Cheshatsang Y."/>
            <person name="Chuda L."/>
            <person name="Citroen M."/>
            <person name="Collymore A."/>
            <person name="Cooke P."/>
            <person name="Costello M."/>
            <person name="D'Aco K."/>
            <person name="Daza R."/>
            <person name="De Haan G."/>
            <person name="DeGray S."/>
            <person name="DeMaso C."/>
            <person name="Dhargay N."/>
            <person name="Dooley K."/>
            <person name="Dooley E."/>
            <person name="Doricent M."/>
            <person name="Dorje P."/>
            <person name="Dorjee K."/>
            <person name="Dupes A."/>
            <person name="Elong R."/>
            <person name="Falk J."/>
            <person name="Farina A."/>
            <person name="Faro S."/>
            <person name="Ferguson D."/>
            <person name="Fisher S."/>
            <person name="Foley C.D."/>
            <person name="Franke A."/>
            <person name="Friedrich D."/>
            <person name="Gadbois L."/>
            <person name="Gearin G."/>
            <person name="Gearin C.R."/>
            <person name="Giannoukos G."/>
            <person name="Goode T."/>
            <person name="Graham J."/>
            <person name="Grandbois E."/>
            <person name="Grewal S."/>
            <person name="Gyaltsen K."/>
            <person name="Hafez N."/>
            <person name="Hagos B."/>
            <person name="Hall J."/>
            <person name="Henson C."/>
            <person name="Hollinger A."/>
            <person name="Honan T."/>
            <person name="Huard M.D."/>
            <person name="Hughes L."/>
            <person name="Hurhula B."/>
            <person name="Husby M.E."/>
            <person name="Kamat A."/>
            <person name="Kanga B."/>
            <person name="Kashin S."/>
            <person name="Khazanovich D."/>
            <person name="Kisner P."/>
            <person name="Lance K."/>
            <person name="Lara M."/>
            <person name="Lee W."/>
            <person name="Lennon N."/>
            <person name="Letendre F."/>
            <person name="LeVine R."/>
            <person name="Lipovsky A."/>
            <person name="Liu X."/>
            <person name="Liu J."/>
            <person name="Liu S."/>
            <person name="Lokyitsang T."/>
            <person name="Lokyitsang Y."/>
            <person name="Lubonja R."/>
            <person name="Lui A."/>
            <person name="MacDonald P."/>
            <person name="Magnisalis V."/>
            <person name="Maru K."/>
            <person name="Matthews C."/>
            <person name="McCusker W."/>
            <person name="McDonough S."/>
            <person name="Mehta T."/>
            <person name="Meldrim J."/>
            <person name="Meneus L."/>
            <person name="Mihai O."/>
            <person name="Mihalev A."/>
            <person name="Mihova T."/>
            <person name="Mittelman R."/>
            <person name="Mlenga V."/>
            <person name="Montmayeur A."/>
            <person name="Mulrain L."/>
            <person name="Navidi A."/>
            <person name="Naylor J."/>
            <person name="Negash T."/>
            <person name="Nguyen T."/>
            <person name="Nguyen N."/>
            <person name="Nicol R."/>
            <person name="Norbu C."/>
            <person name="Norbu N."/>
            <person name="Novod N."/>
            <person name="O'Neill B."/>
            <person name="Osman S."/>
            <person name="Markiewicz E."/>
            <person name="Oyono O.L."/>
            <person name="Patti C."/>
            <person name="Phunkhang P."/>
            <person name="Pierre F."/>
            <person name="Priest M."/>
            <person name="Raghuraman S."/>
            <person name="Rege F."/>
            <person name="Reyes R."/>
            <person name="Rise C."/>
            <person name="Rogov P."/>
            <person name="Ross K."/>
            <person name="Ryan E."/>
            <person name="Settipalli S."/>
            <person name="Shea T."/>
            <person name="Sherpa N."/>
            <person name="Shi L."/>
            <person name="Shih D."/>
            <person name="Sparrow T."/>
            <person name="Spaulding J."/>
            <person name="Stalker J."/>
            <person name="Stange-Thomann N."/>
            <person name="Stavropoulos S."/>
            <person name="Stone C."/>
            <person name="Strader C."/>
            <person name="Tesfaye S."/>
            <person name="Thomson T."/>
            <person name="Thoulutsang Y."/>
            <person name="Thoulutsang D."/>
            <person name="Topham K."/>
            <person name="Topping I."/>
            <person name="Tsamla T."/>
            <person name="Vassiliev H."/>
            <person name="Vo A."/>
            <person name="Wangchuk T."/>
            <person name="Wangdi T."/>
            <person name="Weiand M."/>
            <person name="Wilkinson J."/>
            <person name="Wilson A."/>
            <person name="Yadav S."/>
            <person name="Young G."/>
            <person name="Yu Q."/>
            <person name="Zembek L."/>
            <person name="Zhong D."/>
            <person name="Zimmer A."/>
            <person name="Zwirko Z."/>
            <person name="Jaffe D.B."/>
            <person name="Alvarez P."/>
            <person name="Brockman W."/>
            <person name="Butler J."/>
            <person name="Chin C."/>
            <person name="Gnerre S."/>
            <person name="Grabherr M."/>
            <person name="Kleber M."/>
            <person name="Mauceli E."/>
            <person name="MacCallum I."/>
        </authorList>
    </citation>
    <scope>NUCLEOTIDE SEQUENCE [LARGE SCALE GENOMIC DNA]</scope>
    <source>
        <strain evidence="8">MSH-3 / Tucson 14011-0111.49</strain>
    </source>
</reference>
<dbReference type="eggNOG" id="KOG3499">
    <property type="taxonomic scope" value="Eukaryota"/>
</dbReference>
<dbReference type="EMBL" id="CH479245">
    <property type="protein sequence ID" value="EDW37751.1"/>
    <property type="molecule type" value="Genomic_DNA"/>
</dbReference>
<comment type="similarity">
    <text evidence="1 6">Belongs to the eukaryotic ribosomal protein eL38 family.</text>
</comment>
<keyword evidence="2 6" id="KW-0689">Ribosomal protein</keyword>